<dbReference type="STRING" id="1110509.Mhar_0256"/>
<accession>G7WLQ3</accession>
<dbReference type="InterPro" id="IPR015867">
    <property type="entry name" value="N-reg_PII/ATP_PRibTrfase_C"/>
</dbReference>
<sequence length="130" mass="13741">MKCETDLSLIVTIVKKGWGDEILCASMDAGAEGGTILFGRGVGVREQKKLLNIMIEPEKEVVLTVVSTCEADRVLEAVVKAGKLEEPGKGIAFELRIDKLLGRAHKAGVGGIAEGDKGEPGEKDPPLEDG</sequence>
<keyword evidence="3" id="KW-1185">Reference proteome</keyword>
<evidence type="ECO:0000256" key="1">
    <source>
        <dbReference type="SAM" id="MobiDB-lite"/>
    </source>
</evidence>
<dbReference type="PROSITE" id="PS51343">
    <property type="entry name" value="PII_GLNB_DOM"/>
    <property type="match status" value="1"/>
</dbReference>
<dbReference type="HOGENOM" id="CLU_159089_0_0_2"/>
<gene>
    <name evidence="2" type="ordered locus">Mhar_0256</name>
</gene>
<dbReference type="Proteomes" id="UP000005877">
    <property type="component" value="Chromosome"/>
</dbReference>
<dbReference type="SMART" id="SM00938">
    <property type="entry name" value="P-II"/>
    <property type="match status" value="1"/>
</dbReference>
<proteinExistence type="predicted"/>
<feature type="compositionally biased region" description="Basic and acidic residues" evidence="1">
    <location>
        <begin position="114"/>
        <end position="130"/>
    </location>
</feature>
<dbReference type="EMBL" id="CP003117">
    <property type="protein sequence ID" value="AET63646.1"/>
    <property type="molecule type" value="Genomic_DNA"/>
</dbReference>
<dbReference type="InterPro" id="IPR011322">
    <property type="entry name" value="N-reg_PII-like_a/b"/>
</dbReference>
<organism evidence="2 3">
    <name type="scientific">Methanothrix harundinacea (strain 6Ac)</name>
    <name type="common">Methanosaeta harundinacea</name>
    <dbReference type="NCBI Taxonomy" id="1110509"/>
    <lineage>
        <taxon>Archaea</taxon>
        <taxon>Methanobacteriati</taxon>
        <taxon>Methanobacteriota</taxon>
        <taxon>Stenosarchaea group</taxon>
        <taxon>Methanomicrobia</taxon>
        <taxon>Methanotrichales</taxon>
        <taxon>Methanotrichaceae</taxon>
        <taxon>Methanothrix</taxon>
    </lineage>
</organism>
<protein>
    <submittedName>
        <fullName evidence="2">Nitrogen regulatory protein P-II</fullName>
    </submittedName>
</protein>
<dbReference type="PATRIC" id="fig|1110509.7.peg.293"/>
<dbReference type="SUPFAM" id="SSF54913">
    <property type="entry name" value="GlnB-like"/>
    <property type="match status" value="1"/>
</dbReference>
<dbReference type="AlphaFoldDB" id="G7WLQ3"/>
<dbReference type="KEGG" id="mhi:Mhar_0256"/>
<dbReference type="GeneID" id="12509425"/>
<evidence type="ECO:0000313" key="2">
    <source>
        <dbReference type="EMBL" id="AET63646.1"/>
    </source>
</evidence>
<reference evidence="2 3" key="1">
    <citation type="journal article" date="2012" name="PLoS ONE">
        <title>The genome characteristics and predicted function of methyl-group oxidation pathway in the obligate aceticlastic methanogens, Methanosaeta spp.</title>
        <authorList>
            <person name="Zhu J."/>
            <person name="Zheng H."/>
            <person name="Ai G."/>
            <person name="Zhang G."/>
            <person name="Liu D."/>
            <person name="Liu X."/>
            <person name="Dong X."/>
        </authorList>
    </citation>
    <scope>NUCLEOTIDE SEQUENCE [LARGE SCALE GENOMIC DNA]</scope>
    <source>
        <strain evidence="2 3">6Ac</strain>
    </source>
</reference>
<dbReference type="Gene3D" id="3.30.70.120">
    <property type="match status" value="1"/>
</dbReference>
<dbReference type="RefSeq" id="WP_014585831.1">
    <property type="nucleotide sequence ID" value="NC_017527.1"/>
</dbReference>
<feature type="region of interest" description="Disordered" evidence="1">
    <location>
        <begin position="109"/>
        <end position="130"/>
    </location>
</feature>
<name>G7WLQ3_METH6</name>
<evidence type="ECO:0000313" key="3">
    <source>
        <dbReference type="Proteomes" id="UP000005877"/>
    </source>
</evidence>
<dbReference type="InterPro" id="IPR002187">
    <property type="entry name" value="N-reg_PII"/>
</dbReference>
<dbReference type="GO" id="GO:0030234">
    <property type="term" value="F:enzyme regulator activity"/>
    <property type="evidence" value="ECO:0007669"/>
    <property type="project" value="InterPro"/>
</dbReference>
<dbReference type="GO" id="GO:0006808">
    <property type="term" value="P:regulation of nitrogen utilization"/>
    <property type="evidence" value="ECO:0007669"/>
    <property type="project" value="InterPro"/>
</dbReference>